<protein>
    <recommendedName>
        <fullName evidence="4">DUF1700 domain-containing protein</fullName>
    </recommendedName>
</protein>
<gene>
    <name evidence="2" type="ORF">KZH69_18405</name>
</gene>
<accession>A0ABS6Y314</accession>
<evidence type="ECO:0008006" key="4">
    <source>
        <dbReference type="Google" id="ProtNLM"/>
    </source>
</evidence>
<comment type="caution">
    <text evidence="2">The sequence shown here is derived from an EMBL/GenBank/DDBJ whole genome shotgun (WGS) entry which is preliminary data.</text>
</comment>
<feature type="transmembrane region" description="Helical" evidence="1">
    <location>
        <begin position="142"/>
        <end position="162"/>
    </location>
</feature>
<organism evidence="2 3">
    <name type="scientific">Flavobacterium taihuense</name>
    <dbReference type="NCBI Taxonomy" id="2857508"/>
    <lineage>
        <taxon>Bacteria</taxon>
        <taxon>Pseudomonadati</taxon>
        <taxon>Bacteroidota</taxon>
        <taxon>Flavobacteriia</taxon>
        <taxon>Flavobacteriales</taxon>
        <taxon>Flavobacteriaceae</taxon>
        <taxon>Flavobacterium</taxon>
    </lineage>
</organism>
<dbReference type="EMBL" id="JAHWYN010000024">
    <property type="protein sequence ID" value="MBW4362463.1"/>
    <property type="molecule type" value="Genomic_DNA"/>
</dbReference>
<keyword evidence="3" id="KW-1185">Reference proteome</keyword>
<keyword evidence="1" id="KW-1133">Transmembrane helix</keyword>
<sequence length="195" mass="21962">MYKKFSDEDLKEAYSTMMDYSGKANSELLTEIESRGGLEKFLRQIEIQKINQTEIGRITKEIRLLNSNGLDKNAIKDSLQSDILSKDELDYLIEQKLVEHQAIIADRTITSKTIFRSILGMILGSILGSIFLILAISFIGRLVFFPLVGVYIICYFTIKFLTKQSRNNAVVFIASFLSTVISAFLAIGITSILSK</sequence>
<reference evidence="2 3" key="1">
    <citation type="submission" date="2021-07" db="EMBL/GenBank/DDBJ databases">
        <title>Flavobacterium sp. nov. isolated from sediment on the Taihu Lake.</title>
        <authorList>
            <person name="Qu J.-H."/>
        </authorList>
    </citation>
    <scope>NUCLEOTIDE SEQUENCE [LARGE SCALE GENOMIC DNA]</scope>
    <source>
        <strain evidence="2 3">NAS39</strain>
    </source>
</reference>
<keyword evidence="1" id="KW-0812">Transmembrane</keyword>
<name>A0ABS6Y314_9FLAO</name>
<keyword evidence="1" id="KW-0472">Membrane</keyword>
<dbReference type="Proteomes" id="UP000812031">
    <property type="component" value="Unassembled WGS sequence"/>
</dbReference>
<dbReference type="RefSeq" id="WP_219318944.1">
    <property type="nucleotide sequence ID" value="NZ_JAHWYN010000024.1"/>
</dbReference>
<proteinExistence type="predicted"/>
<feature type="transmembrane region" description="Helical" evidence="1">
    <location>
        <begin position="114"/>
        <end position="136"/>
    </location>
</feature>
<evidence type="ECO:0000313" key="2">
    <source>
        <dbReference type="EMBL" id="MBW4362463.1"/>
    </source>
</evidence>
<evidence type="ECO:0000256" key="1">
    <source>
        <dbReference type="SAM" id="Phobius"/>
    </source>
</evidence>
<feature type="transmembrane region" description="Helical" evidence="1">
    <location>
        <begin position="169"/>
        <end position="193"/>
    </location>
</feature>
<evidence type="ECO:0000313" key="3">
    <source>
        <dbReference type="Proteomes" id="UP000812031"/>
    </source>
</evidence>